<reference evidence="8" key="2">
    <citation type="journal article" date="2023" name="Science">
        <title>Genomic signatures of disease resistance in endangered staghorn corals.</title>
        <authorList>
            <person name="Vollmer S.V."/>
            <person name="Selwyn J.D."/>
            <person name="Despard B.A."/>
            <person name="Roesel C.L."/>
        </authorList>
    </citation>
    <scope>NUCLEOTIDE SEQUENCE</scope>
    <source>
        <strain evidence="8">K2</strain>
    </source>
</reference>
<dbReference type="Pfam" id="PF12253">
    <property type="entry name" value="CAF1A_dimeriz"/>
    <property type="match status" value="1"/>
</dbReference>
<dbReference type="PANTHER" id="PTHR15272">
    <property type="entry name" value="CHROMATIN ASSEMBLY FACTOR 1 SUBUNIT A CAF-1 SUBUNIT A"/>
    <property type="match status" value="1"/>
</dbReference>
<dbReference type="GO" id="GO:0033186">
    <property type="term" value="C:CAF-1 complex"/>
    <property type="evidence" value="ECO:0007669"/>
    <property type="project" value="TreeGrafter"/>
</dbReference>
<evidence type="ECO:0000313" key="8">
    <source>
        <dbReference type="EMBL" id="KAK2562969.1"/>
    </source>
</evidence>
<comment type="subcellular location">
    <subcellularLocation>
        <location evidence="1">Nucleus</location>
    </subcellularLocation>
</comment>
<feature type="region of interest" description="Disordered" evidence="5">
    <location>
        <begin position="124"/>
        <end position="189"/>
    </location>
</feature>
<evidence type="ECO:0000259" key="6">
    <source>
        <dbReference type="Pfam" id="PF12253"/>
    </source>
</evidence>
<protein>
    <submittedName>
        <fullName evidence="8">Chromatin assembly factor 1 subunit A-B</fullName>
    </submittedName>
</protein>
<evidence type="ECO:0000256" key="4">
    <source>
        <dbReference type="ARBA" id="ARBA00023242"/>
    </source>
</evidence>
<evidence type="ECO:0000256" key="1">
    <source>
        <dbReference type="ARBA" id="ARBA00004123"/>
    </source>
</evidence>
<keyword evidence="9" id="KW-1185">Reference proteome</keyword>
<evidence type="ECO:0000259" key="7">
    <source>
        <dbReference type="Pfam" id="PF15539"/>
    </source>
</evidence>
<dbReference type="GO" id="GO:0006334">
    <property type="term" value="P:nucleosome assembly"/>
    <property type="evidence" value="ECO:0007669"/>
    <property type="project" value="TreeGrafter"/>
</dbReference>
<reference evidence="8" key="1">
    <citation type="journal article" date="2023" name="G3 (Bethesda)">
        <title>Whole genome assembly and annotation of the endangered Caribbean coral Acropora cervicornis.</title>
        <authorList>
            <person name="Selwyn J.D."/>
            <person name="Vollmer S.V."/>
        </authorList>
    </citation>
    <scope>NUCLEOTIDE SEQUENCE</scope>
    <source>
        <strain evidence="8">K2</strain>
    </source>
</reference>
<evidence type="ECO:0000256" key="3">
    <source>
        <dbReference type="ARBA" id="ARBA00023204"/>
    </source>
</evidence>
<organism evidence="8 9">
    <name type="scientific">Acropora cervicornis</name>
    <name type="common">Staghorn coral</name>
    <dbReference type="NCBI Taxonomy" id="6130"/>
    <lineage>
        <taxon>Eukaryota</taxon>
        <taxon>Metazoa</taxon>
        <taxon>Cnidaria</taxon>
        <taxon>Anthozoa</taxon>
        <taxon>Hexacorallia</taxon>
        <taxon>Scleractinia</taxon>
        <taxon>Astrocoeniina</taxon>
        <taxon>Acroporidae</taxon>
        <taxon>Acropora</taxon>
    </lineage>
</organism>
<dbReference type="GO" id="GO:0005634">
    <property type="term" value="C:nucleus"/>
    <property type="evidence" value="ECO:0007669"/>
    <property type="project" value="UniProtKB-SubCell"/>
</dbReference>
<name>A0AAD9V6G3_ACRCE</name>
<dbReference type="EMBL" id="JARQWQ010000027">
    <property type="protein sequence ID" value="KAK2562969.1"/>
    <property type="molecule type" value="Genomic_DNA"/>
</dbReference>
<dbReference type="GO" id="GO:0006281">
    <property type="term" value="P:DNA repair"/>
    <property type="evidence" value="ECO:0007669"/>
    <property type="project" value="UniProtKB-KW"/>
</dbReference>
<keyword evidence="3" id="KW-0234">DNA repair</keyword>
<dbReference type="PANTHER" id="PTHR15272:SF0">
    <property type="entry name" value="CHROMATIN ASSEMBLY FACTOR 1 SUBUNIT A"/>
    <property type="match status" value="1"/>
</dbReference>
<evidence type="ECO:0000313" key="9">
    <source>
        <dbReference type="Proteomes" id="UP001249851"/>
    </source>
</evidence>
<dbReference type="AlphaFoldDB" id="A0AAD9V6G3"/>
<sequence length="489" mass="55029">MSLAPITRNQLSLDTKNALDTEFQRQKIEELYLGELERRKPFPKFTKRKLSTIEEQQMEDNSDIAMPIEPITVDENSNSSIEIVEPNNSKESSLKTGLKFKLLQFHTNYRPAFYGTWRKKSKQISPRNPLKKDREVLDYEVDSDDEWEEEEPGESLSNNDEGVEEDGSSVEIDEKIKTGQSKKDQQLAKAKAWEAEMKRKCKPMKPVTVGCLWSEEALTNLTLAKFSACLLVDSPILVESLTANSQNTEPLAMSSHYNNTGGLYVPDEAMPSLLKIIHGNTTGIQKIISLFRKQWTSEYLGRDVTDEEVDENCPISKRQIERKIQSIATKERRTDRRCWYVHKHILEKFGLDCMTKAEGLNNSDSAPVDTVSVSPVSPACTPSIKQFVRPVSSTLQKTTSPELKNNSTVPSKLSIPIEVNSTSLSVKSGQPTVQSSFTLSEKHSQLFLENNINTEMSPSSDPTFIGKNDITMFVTSQGSSQKTQVVCTE</sequence>
<keyword evidence="2" id="KW-0227">DNA damage</keyword>
<keyword evidence="4" id="KW-0539">Nucleus</keyword>
<dbReference type="InterPro" id="IPR022043">
    <property type="entry name" value="CAF1A_DD"/>
</dbReference>
<comment type="caution">
    <text evidence="8">The sequence shown here is derived from an EMBL/GenBank/DDBJ whole genome shotgun (WGS) entry which is preliminary data.</text>
</comment>
<feature type="compositionally biased region" description="Acidic residues" evidence="5">
    <location>
        <begin position="138"/>
        <end position="153"/>
    </location>
</feature>
<gene>
    <name evidence="8" type="ORF">P5673_013962</name>
</gene>
<dbReference type="InterPro" id="IPR029105">
    <property type="entry name" value="CAF1-p150_C2"/>
</dbReference>
<dbReference type="Proteomes" id="UP001249851">
    <property type="component" value="Unassembled WGS sequence"/>
</dbReference>
<feature type="domain" description="Chromatin assembly factor 1 subunit A dimerization" evidence="6">
    <location>
        <begin position="101"/>
        <end position="167"/>
    </location>
</feature>
<proteinExistence type="predicted"/>
<dbReference type="Pfam" id="PF15539">
    <property type="entry name" value="CAF1-p150_C2"/>
    <property type="match status" value="1"/>
</dbReference>
<evidence type="ECO:0000256" key="2">
    <source>
        <dbReference type="ARBA" id="ARBA00022763"/>
    </source>
</evidence>
<feature type="domain" description="Chromatin assembly factor 1 subunit p150 C-terminal" evidence="7">
    <location>
        <begin position="199"/>
        <end position="352"/>
    </location>
</feature>
<evidence type="ECO:0000256" key="5">
    <source>
        <dbReference type="SAM" id="MobiDB-lite"/>
    </source>
</evidence>
<accession>A0AAD9V6G3</accession>
<feature type="compositionally biased region" description="Basic and acidic residues" evidence="5">
    <location>
        <begin position="172"/>
        <end position="189"/>
    </location>
</feature>